<gene>
    <name evidence="3" type="ORF">GOHSU_14_00960</name>
</gene>
<keyword evidence="2" id="KW-1133">Transmembrane helix</keyword>
<dbReference type="OrthoDB" id="4201904at2"/>
<keyword evidence="2" id="KW-0472">Membrane</keyword>
<protein>
    <recommendedName>
        <fullName evidence="5">DUF2993 domain-containing protein</fullName>
    </recommendedName>
</protein>
<dbReference type="Pfam" id="PF11209">
    <property type="entry name" value="LmeA"/>
    <property type="match status" value="1"/>
</dbReference>
<reference evidence="3 4" key="1">
    <citation type="submission" date="2012-12" db="EMBL/GenBank/DDBJ databases">
        <title>Whole genome shotgun sequence of Gordonia hirsuta NBRC 16056.</title>
        <authorList>
            <person name="Isaki-Nakamura S."/>
            <person name="Hosoyama A."/>
            <person name="Tsuchikane K."/>
            <person name="Katsumata H."/>
            <person name="Baba S."/>
            <person name="Yamazaki S."/>
            <person name="Fujita N."/>
        </authorList>
    </citation>
    <scope>NUCLEOTIDE SEQUENCE [LARGE SCALE GENOMIC DNA]</scope>
    <source>
        <strain evidence="3 4">NBRC 16056</strain>
    </source>
</reference>
<dbReference type="RefSeq" id="WP_005938109.1">
    <property type="nucleotide sequence ID" value="NZ_ATVK01000046.1"/>
</dbReference>
<keyword evidence="4" id="KW-1185">Reference proteome</keyword>
<evidence type="ECO:0000256" key="2">
    <source>
        <dbReference type="SAM" id="Phobius"/>
    </source>
</evidence>
<name>L7L7M7_9ACTN</name>
<organism evidence="3 4">
    <name type="scientific">Gordonia hirsuta DSM 44140 = NBRC 16056</name>
    <dbReference type="NCBI Taxonomy" id="1121927"/>
    <lineage>
        <taxon>Bacteria</taxon>
        <taxon>Bacillati</taxon>
        <taxon>Actinomycetota</taxon>
        <taxon>Actinomycetes</taxon>
        <taxon>Mycobacteriales</taxon>
        <taxon>Gordoniaceae</taxon>
        <taxon>Gordonia</taxon>
    </lineage>
</organism>
<evidence type="ECO:0000256" key="1">
    <source>
        <dbReference type="SAM" id="MobiDB-lite"/>
    </source>
</evidence>
<feature type="compositionally biased region" description="Low complexity" evidence="1">
    <location>
        <begin position="15"/>
        <end position="48"/>
    </location>
</feature>
<dbReference type="AlphaFoldDB" id="L7L7M7"/>
<accession>L7L7M7</accession>
<proteinExistence type="predicted"/>
<keyword evidence="2" id="KW-0812">Transmembrane</keyword>
<feature type="compositionally biased region" description="Low complexity" evidence="1">
    <location>
        <begin position="133"/>
        <end position="151"/>
    </location>
</feature>
<evidence type="ECO:0000313" key="4">
    <source>
        <dbReference type="Proteomes" id="UP000053405"/>
    </source>
</evidence>
<sequence>MSEKNEDTGDAPESAAAAAQNEVTATPESAADATPAPESASASGPAAGRIDTPDVTADSVPAEDAVSAADPVSATDDEAVGPESGPTDRLPAAGSEPTTDELRAQPGPPPGDPVTGPMTKRLPGTGFTRIDDQVPVIADDQPPVPDPADQVVRSRPQRKKMWRTAALITTAVVLLGVIAGVGTELYLRHRVTSCLESAFTNLTGTSTTVSVPRGLMLGAWFSGHVDWVQVDTNDASSGSAMRLHARADEVARDGRSAQSLRGTTYIPYSRVQELADQGNAASGGAEAAQIQSITGNGDAGTITIDSSYRMLFLSVPATVVLKPVTTDNGNVDFRVEEAKTFGIGLPNNFAQQIVDQVAEGMFGPLFTQIKVKNLKVTDQGVEFSFAGDDVNLQAASVGGGNLVTGADKCT</sequence>
<dbReference type="STRING" id="1121927.GOHSU_14_00960"/>
<comment type="caution">
    <text evidence="3">The sequence shown here is derived from an EMBL/GenBank/DDBJ whole genome shotgun (WGS) entry which is preliminary data.</text>
</comment>
<evidence type="ECO:0000313" key="3">
    <source>
        <dbReference type="EMBL" id="GAC56929.1"/>
    </source>
</evidence>
<dbReference type="eggNOG" id="ENOG5033S01">
    <property type="taxonomic scope" value="Bacteria"/>
</dbReference>
<dbReference type="Proteomes" id="UP000053405">
    <property type="component" value="Unassembled WGS sequence"/>
</dbReference>
<evidence type="ECO:0008006" key="5">
    <source>
        <dbReference type="Google" id="ProtNLM"/>
    </source>
</evidence>
<feature type="region of interest" description="Disordered" evidence="1">
    <location>
        <begin position="1"/>
        <end position="156"/>
    </location>
</feature>
<feature type="transmembrane region" description="Helical" evidence="2">
    <location>
        <begin position="165"/>
        <end position="187"/>
    </location>
</feature>
<dbReference type="EMBL" id="BANT01000014">
    <property type="protein sequence ID" value="GAC56929.1"/>
    <property type="molecule type" value="Genomic_DNA"/>
</dbReference>
<dbReference type="InterPro" id="IPR021373">
    <property type="entry name" value="DUF2993"/>
</dbReference>